<dbReference type="RefSeq" id="WP_213111377.1">
    <property type="nucleotide sequence ID" value="NZ_JAGYPJ010000001.1"/>
</dbReference>
<dbReference type="Proteomes" id="UP000682713">
    <property type="component" value="Unassembled WGS sequence"/>
</dbReference>
<protein>
    <submittedName>
        <fullName evidence="1">Uncharacterized protein</fullName>
    </submittedName>
</protein>
<comment type="caution">
    <text evidence="1">The sequence shown here is derived from an EMBL/GenBank/DDBJ whole genome shotgun (WGS) entry which is preliminary data.</text>
</comment>
<organism evidence="1 2">
    <name type="scientific">Lederbergia citrisecunda</name>
    <dbReference type="NCBI Taxonomy" id="2833583"/>
    <lineage>
        <taxon>Bacteria</taxon>
        <taxon>Bacillati</taxon>
        <taxon>Bacillota</taxon>
        <taxon>Bacilli</taxon>
        <taxon>Bacillales</taxon>
        <taxon>Bacillaceae</taxon>
        <taxon>Lederbergia</taxon>
    </lineage>
</organism>
<evidence type="ECO:0000313" key="2">
    <source>
        <dbReference type="Proteomes" id="UP000682713"/>
    </source>
</evidence>
<reference evidence="1 2" key="1">
    <citation type="submission" date="2021-05" db="EMBL/GenBank/DDBJ databases">
        <title>Novel Bacillus species.</title>
        <authorList>
            <person name="Liu G."/>
        </authorList>
    </citation>
    <scope>NUCLEOTIDE SEQUENCE [LARGE SCALE GENOMIC DNA]</scope>
    <source>
        <strain evidence="1 2">FJAT-49732</strain>
    </source>
</reference>
<name>A0A942TP31_9BACI</name>
<gene>
    <name evidence="1" type="ORF">KHA93_14500</name>
</gene>
<proteinExistence type="predicted"/>
<keyword evidence="2" id="KW-1185">Reference proteome</keyword>
<accession>A0A942TP31</accession>
<evidence type="ECO:0000313" key="1">
    <source>
        <dbReference type="EMBL" id="MBS4200843.1"/>
    </source>
</evidence>
<sequence length="61" mass="7557">MINLYVVEKRIEQEERERRRIANQAWMTPKPNKKNTLMELLEAAFRKSVNFKKHTRKMYDF</sequence>
<dbReference type="EMBL" id="JAGYPJ010000001">
    <property type="protein sequence ID" value="MBS4200843.1"/>
    <property type="molecule type" value="Genomic_DNA"/>
</dbReference>
<dbReference type="AlphaFoldDB" id="A0A942TP31"/>